<sequence length="127" mass="13614">MRFLVRSLANLVGIWVSTLIISSVNFAPEASVWKSLGTMILVALIFTAVNSLVRPLVKVVTFPLYILTFGLFALVTNALMFMLTGWLSEQANLGFTVGGFWPAVGAGLITAVISALVVAALPRRSES</sequence>
<protein>
    <submittedName>
        <fullName evidence="2">Membrane protein</fullName>
    </submittedName>
</protein>
<dbReference type="Pfam" id="PF04020">
    <property type="entry name" value="Phage_holin_4_2"/>
    <property type="match status" value="1"/>
</dbReference>
<evidence type="ECO:0000313" key="3">
    <source>
        <dbReference type="Proteomes" id="UP000198976"/>
    </source>
</evidence>
<dbReference type="PANTHER" id="PTHR37309:SF1">
    <property type="entry name" value="SLR0284 PROTEIN"/>
    <property type="match status" value="1"/>
</dbReference>
<evidence type="ECO:0000313" key="2">
    <source>
        <dbReference type="EMBL" id="SDU07099.1"/>
    </source>
</evidence>
<dbReference type="EMBL" id="LT629792">
    <property type="protein sequence ID" value="SDU07099.1"/>
    <property type="molecule type" value="Genomic_DNA"/>
</dbReference>
<gene>
    <name evidence="2" type="ORF">SAMN04489714_1984</name>
</gene>
<feature type="transmembrane region" description="Helical" evidence="1">
    <location>
        <begin position="65"/>
        <end position="87"/>
    </location>
</feature>
<reference evidence="2 3" key="1">
    <citation type="submission" date="2016-10" db="EMBL/GenBank/DDBJ databases">
        <authorList>
            <person name="Varghese N."/>
            <person name="Submissions S."/>
        </authorList>
    </citation>
    <scope>NUCLEOTIDE SEQUENCE [LARGE SCALE GENOMIC DNA]</scope>
    <source>
        <strain evidence="2 3">DSM 9169</strain>
    </source>
</reference>
<dbReference type="RefSeq" id="WP_092648928.1">
    <property type="nucleotide sequence ID" value="NZ_LT629792.1"/>
</dbReference>
<feature type="transmembrane region" description="Helical" evidence="1">
    <location>
        <begin position="99"/>
        <end position="121"/>
    </location>
</feature>
<evidence type="ECO:0000256" key="1">
    <source>
        <dbReference type="SAM" id="Phobius"/>
    </source>
</evidence>
<dbReference type="Proteomes" id="UP000198976">
    <property type="component" value="Chromosome I"/>
</dbReference>
<keyword evidence="1" id="KW-1133">Transmembrane helix</keyword>
<accession>A0ABY0VBX4</accession>
<feature type="transmembrane region" description="Helical" evidence="1">
    <location>
        <begin position="7"/>
        <end position="26"/>
    </location>
</feature>
<organism evidence="2 3">
    <name type="scientific">Schaalia radingae</name>
    <dbReference type="NCBI Taxonomy" id="131110"/>
    <lineage>
        <taxon>Bacteria</taxon>
        <taxon>Bacillati</taxon>
        <taxon>Actinomycetota</taxon>
        <taxon>Actinomycetes</taxon>
        <taxon>Actinomycetales</taxon>
        <taxon>Actinomycetaceae</taxon>
        <taxon>Schaalia</taxon>
    </lineage>
</organism>
<dbReference type="InterPro" id="IPR007165">
    <property type="entry name" value="Phage_holin_4_2"/>
</dbReference>
<feature type="transmembrane region" description="Helical" evidence="1">
    <location>
        <begin position="32"/>
        <end position="53"/>
    </location>
</feature>
<proteinExistence type="predicted"/>
<dbReference type="PANTHER" id="PTHR37309">
    <property type="entry name" value="SLR0284 PROTEIN"/>
    <property type="match status" value="1"/>
</dbReference>
<keyword evidence="1" id="KW-0812">Transmembrane</keyword>
<keyword evidence="3" id="KW-1185">Reference proteome</keyword>
<keyword evidence="1" id="KW-0472">Membrane</keyword>
<name>A0ABY0VBX4_9ACTO</name>